<dbReference type="PANTHER" id="PTHR40465">
    <property type="entry name" value="CHROMOSOME 1, WHOLE GENOME SHOTGUN SEQUENCE"/>
    <property type="match status" value="1"/>
</dbReference>
<name>A0A166CD62_9AGAM</name>
<keyword evidence="1" id="KW-1133">Transmembrane helix</keyword>
<dbReference type="InterPro" id="IPR045339">
    <property type="entry name" value="DUF6534"/>
</dbReference>
<accession>A0A166CD62</accession>
<feature type="transmembrane region" description="Helical" evidence="1">
    <location>
        <begin position="154"/>
        <end position="177"/>
    </location>
</feature>
<feature type="transmembrane region" description="Helical" evidence="1">
    <location>
        <begin position="197"/>
        <end position="220"/>
    </location>
</feature>
<evidence type="ECO:0000256" key="1">
    <source>
        <dbReference type="SAM" id="Phobius"/>
    </source>
</evidence>
<reference evidence="3 4" key="1">
    <citation type="journal article" date="2016" name="Mol. Biol. Evol.">
        <title>Comparative Genomics of Early-Diverging Mushroom-Forming Fungi Provides Insights into the Origins of Lignocellulose Decay Capabilities.</title>
        <authorList>
            <person name="Nagy L.G."/>
            <person name="Riley R."/>
            <person name="Tritt A."/>
            <person name="Adam C."/>
            <person name="Daum C."/>
            <person name="Floudas D."/>
            <person name="Sun H."/>
            <person name="Yadav J.S."/>
            <person name="Pangilinan J."/>
            <person name="Larsson K.H."/>
            <person name="Matsuura K."/>
            <person name="Barry K."/>
            <person name="Labutti K."/>
            <person name="Kuo R."/>
            <person name="Ohm R.A."/>
            <person name="Bhattacharya S.S."/>
            <person name="Shirouzu T."/>
            <person name="Yoshinaga Y."/>
            <person name="Martin F.M."/>
            <person name="Grigoriev I.V."/>
            <person name="Hibbett D.S."/>
        </authorList>
    </citation>
    <scope>NUCLEOTIDE SEQUENCE [LARGE SCALE GENOMIC DNA]</scope>
    <source>
        <strain evidence="3 4">HHB10207 ss-3</strain>
    </source>
</reference>
<dbReference type="EMBL" id="KV428086">
    <property type="protein sequence ID" value="KZT37326.1"/>
    <property type="molecule type" value="Genomic_DNA"/>
</dbReference>
<keyword evidence="1" id="KW-0812">Transmembrane</keyword>
<dbReference type="AlphaFoldDB" id="A0A166CD62"/>
<feature type="domain" description="DUF6534" evidence="2">
    <location>
        <begin position="162"/>
        <end position="247"/>
    </location>
</feature>
<keyword evidence="1" id="KW-0472">Membrane</keyword>
<keyword evidence="4" id="KW-1185">Reference proteome</keyword>
<feature type="transmembrane region" description="Helical" evidence="1">
    <location>
        <begin position="12"/>
        <end position="34"/>
    </location>
</feature>
<protein>
    <recommendedName>
        <fullName evidence="2">DUF6534 domain-containing protein</fullName>
    </recommendedName>
</protein>
<dbReference type="OrthoDB" id="3265526at2759"/>
<evidence type="ECO:0000313" key="4">
    <source>
        <dbReference type="Proteomes" id="UP000076798"/>
    </source>
</evidence>
<dbReference type="PANTHER" id="PTHR40465:SF1">
    <property type="entry name" value="DUF6534 DOMAIN-CONTAINING PROTEIN"/>
    <property type="match status" value="1"/>
</dbReference>
<dbReference type="Pfam" id="PF20152">
    <property type="entry name" value="DUF6534"/>
    <property type="match status" value="1"/>
</dbReference>
<proteinExistence type="predicted"/>
<evidence type="ECO:0000259" key="2">
    <source>
        <dbReference type="Pfam" id="PF20152"/>
    </source>
</evidence>
<feature type="transmembrane region" description="Helical" evidence="1">
    <location>
        <begin position="88"/>
        <end position="109"/>
    </location>
</feature>
<gene>
    <name evidence="3" type="ORF">SISSUDRAFT_873477</name>
</gene>
<sequence length="388" mass="43504">MGELDFVLGPMVIGTACSLLLCGILITQCYLYFIRYPRDPTWMKAMVGYFLVADFLHTLIETACVYIYTVTLFGDFVNILNTNWVFSLIPVTTVLISSTAQTFFAWRVYKLTESLLLGIVIAVFAFIQLLCGIGVTIAVTLVKSFLDFHKFQALVILWLVLSMVCDFIITGSLTWYLHKNRSGMPSTNDIVTKIIRLTLQTGAITALWATLDLIIFLNFANSLHLLFNFPLAKMYTNSLMSTLNARTPQVTENSGNTITGASKDASGWMKGLGNAASGRGGRIPSSRGRGGVGLETSAEMPVWDRVSPSCSFSTLPSSVSFVCFERDANDNYRPRRKARLILSRRRAYQDIMTGIQIRVLWNMRKGNVMSLRDRRHRLGRLYLSFLDP</sequence>
<dbReference type="Proteomes" id="UP000076798">
    <property type="component" value="Unassembled WGS sequence"/>
</dbReference>
<organism evidence="3 4">
    <name type="scientific">Sistotremastrum suecicum HHB10207 ss-3</name>
    <dbReference type="NCBI Taxonomy" id="1314776"/>
    <lineage>
        <taxon>Eukaryota</taxon>
        <taxon>Fungi</taxon>
        <taxon>Dikarya</taxon>
        <taxon>Basidiomycota</taxon>
        <taxon>Agaricomycotina</taxon>
        <taxon>Agaricomycetes</taxon>
        <taxon>Sistotremastrales</taxon>
        <taxon>Sistotremastraceae</taxon>
        <taxon>Sistotremastrum</taxon>
    </lineage>
</organism>
<feature type="transmembrane region" description="Helical" evidence="1">
    <location>
        <begin position="116"/>
        <end position="142"/>
    </location>
</feature>
<dbReference type="STRING" id="1314776.A0A166CD62"/>
<evidence type="ECO:0000313" key="3">
    <source>
        <dbReference type="EMBL" id="KZT37326.1"/>
    </source>
</evidence>
<feature type="transmembrane region" description="Helical" evidence="1">
    <location>
        <begin position="46"/>
        <end position="68"/>
    </location>
</feature>